<dbReference type="AlphaFoldDB" id="A0A1E7REL3"/>
<name>A0A1E7REL3_9GAMM</name>
<dbReference type="OrthoDB" id="5616307at2"/>
<keyword evidence="3" id="KW-1185">Reference proteome</keyword>
<evidence type="ECO:0000313" key="2">
    <source>
        <dbReference type="EMBL" id="OEY97667.1"/>
    </source>
</evidence>
<evidence type="ECO:0000313" key="3">
    <source>
        <dbReference type="Proteomes" id="UP000185895"/>
    </source>
</evidence>
<gene>
    <name evidence="2" type="ORF">BJI46_08625</name>
</gene>
<accession>A0A1E7REL3</accession>
<dbReference type="Pfam" id="PF07023">
    <property type="entry name" value="DUF1315"/>
    <property type="match status" value="1"/>
</dbReference>
<feature type="region of interest" description="Disordered" evidence="1">
    <location>
        <begin position="59"/>
        <end position="90"/>
    </location>
</feature>
<proteinExistence type="predicted"/>
<reference evidence="2 3" key="1">
    <citation type="submission" date="2016-09" db="EMBL/GenBank/DDBJ databases">
        <authorList>
            <person name="Capua I."/>
            <person name="De Benedictis P."/>
            <person name="Joannis T."/>
            <person name="Lombin L.H."/>
            <person name="Cattoli G."/>
        </authorList>
    </citation>
    <scope>NUCLEOTIDE SEQUENCE [LARGE SCALE GENOMIC DNA]</scope>
    <source>
        <strain evidence="2 3">ANC 4671</strain>
    </source>
</reference>
<dbReference type="EMBL" id="MKKK01000005">
    <property type="protein sequence ID" value="OEY97667.1"/>
    <property type="molecule type" value="Genomic_DNA"/>
</dbReference>
<dbReference type="Proteomes" id="UP000185895">
    <property type="component" value="Unassembled WGS sequence"/>
</dbReference>
<evidence type="ECO:0000256" key="1">
    <source>
        <dbReference type="SAM" id="MobiDB-lite"/>
    </source>
</evidence>
<comment type="caution">
    <text evidence="2">The sequence shown here is derived from an EMBL/GenBank/DDBJ whole genome shotgun (WGS) entry which is preliminary data.</text>
</comment>
<dbReference type="STRING" id="1262585.BJI46_08625"/>
<organism evidence="2 3">
    <name type="scientific">Acinetobacter qingfengensis</name>
    <dbReference type="NCBI Taxonomy" id="1262585"/>
    <lineage>
        <taxon>Bacteria</taxon>
        <taxon>Pseudomonadati</taxon>
        <taxon>Pseudomonadota</taxon>
        <taxon>Gammaproteobacteria</taxon>
        <taxon>Moraxellales</taxon>
        <taxon>Moraxellaceae</taxon>
        <taxon>Acinetobacter</taxon>
    </lineage>
</organism>
<dbReference type="InterPro" id="IPR009749">
    <property type="entry name" value="DUF1315"/>
</dbReference>
<sequence>MNIEQILKTLTPEIVAKLKTAVEIGKWDNGVALTQEQREICMQAVLIWEHKHLPEAERTGYIDRGTKEEDEHCDSHDPQQDEEFKPIRFH</sequence>
<protein>
    <submittedName>
        <fullName evidence="2">Uncharacterized protein</fullName>
    </submittedName>
</protein>
<dbReference type="RefSeq" id="WP_070068873.1">
    <property type="nucleotide sequence ID" value="NZ_MKKK01000005.1"/>
</dbReference>